<gene>
    <name evidence="1" type="ORF">JXQ802_LOCUS38522</name>
</gene>
<reference evidence="1" key="1">
    <citation type="submission" date="2021-02" db="EMBL/GenBank/DDBJ databases">
        <authorList>
            <person name="Nowell W R."/>
        </authorList>
    </citation>
    <scope>NUCLEOTIDE SEQUENCE</scope>
</reference>
<proteinExistence type="predicted"/>
<dbReference type="Proteomes" id="UP000663870">
    <property type="component" value="Unassembled WGS sequence"/>
</dbReference>
<evidence type="ECO:0000313" key="2">
    <source>
        <dbReference type="Proteomes" id="UP000663870"/>
    </source>
</evidence>
<evidence type="ECO:0000313" key="1">
    <source>
        <dbReference type="EMBL" id="CAF1467276.1"/>
    </source>
</evidence>
<dbReference type="EMBL" id="CAJNOL010002142">
    <property type="protein sequence ID" value="CAF1467276.1"/>
    <property type="molecule type" value="Genomic_DNA"/>
</dbReference>
<keyword evidence="2" id="KW-1185">Reference proteome</keyword>
<organism evidence="1 2">
    <name type="scientific">Rotaria sordida</name>
    <dbReference type="NCBI Taxonomy" id="392033"/>
    <lineage>
        <taxon>Eukaryota</taxon>
        <taxon>Metazoa</taxon>
        <taxon>Spiralia</taxon>
        <taxon>Gnathifera</taxon>
        <taxon>Rotifera</taxon>
        <taxon>Eurotatoria</taxon>
        <taxon>Bdelloidea</taxon>
        <taxon>Philodinida</taxon>
        <taxon>Philodinidae</taxon>
        <taxon>Rotaria</taxon>
    </lineage>
</organism>
<name>A0A815QR40_9BILA</name>
<accession>A0A815QR40</accession>
<protein>
    <submittedName>
        <fullName evidence="1">Uncharacterized protein</fullName>
    </submittedName>
</protein>
<sequence>MNKYLPIEYIKQDEEILSFLVMSARYDISLEVNAKHFVEKLKNYQHSVDYFTVTGTHGTIATINLHESTRCALHEPDFSTLFNDVD</sequence>
<comment type="caution">
    <text evidence="1">The sequence shown here is derived from an EMBL/GenBank/DDBJ whole genome shotgun (WGS) entry which is preliminary data.</text>
</comment>
<dbReference type="AlphaFoldDB" id="A0A815QR40"/>